<evidence type="ECO:0000313" key="3">
    <source>
        <dbReference type="EnsemblMetazoa" id="XP_014260940.1"/>
    </source>
</evidence>
<feature type="compositionally biased region" description="Basic and acidic residues" evidence="1">
    <location>
        <begin position="114"/>
        <end position="129"/>
    </location>
</feature>
<feature type="region of interest" description="Disordered" evidence="1">
    <location>
        <begin position="92"/>
        <end position="156"/>
    </location>
</feature>
<feature type="compositionally biased region" description="Polar residues" evidence="1">
    <location>
        <begin position="96"/>
        <end position="109"/>
    </location>
</feature>
<dbReference type="AlphaFoldDB" id="A0A8I6SAD9"/>
<evidence type="ECO:0000256" key="2">
    <source>
        <dbReference type="SAM" id="SignalP"/>
    </source>
</evidence>
<organism evidence="3 4">
    <name type="scientific">Cimex lectularius</name>
    <name type="common">Bed bug</name>
    <name type="synonym">Acanthia lectularia</name>
    <dbReference type="NCBI Taxonomy" id="79782"/>
    <lineage>
        <taxon>Eukaryota</taxon>
        <taxon>Metazoa</taxon>
        <taxon>Ecdysozoa</taxon>
        <taxon>Arthropoda</taxon>
        <taxon>Hexapoda</taxon>
        <taxon>Insecta</taxon>
        <taxon>Pterygota</taxon>
        <taxon>Neoptera</taxon>
        <taxon>Paraneoptera</taxon>
        <taxon>Hemiptera</taxon>
        <taxon>Heteroptera</taxon>
        <taxon>Panheteroptera</taxon>
        <taxon>Cimicomorpha</taxon>
        <taxon>Cimicidae</taxon>
        <taxon>Cimex</taxon>
    </lineage>
</organism>
<proteinExistence type="predicted"/>
<keyword evidence="2" id="KW-0732">Signal</keyword>
<protein>
    <submittedName>
        <fullName evidence="3">Uncharacterized protein</fullName>
    </submittedName>
</protein>
<name>A0A8I6SAD9_CIMLE</name>
<accession>A0A8I6SAD9</accession>
<evidence type="ECO:0000256" key="1">
    <source>
        <dbReference type="SAM" id="MobiDB-lite"/>
    </source>
</evidence>
<dbReference type="EnsemblMetazoa" id="XM_014405454.2">
    <property type="protein sequence ID" value="XP_014260940.1"/>
    <property type="gene ID" value="LOC106673362"/>
</dbReference>
<feature type="compositionally biased region" description="Basic and acidic residues" evidence="1">
    <location>
        <begin position="34"/>
        <end position="51"/>
    </location>
</feature>
<dbReference type="Proteomes" id="UP000494040">
    <property type="component" value="Unassembled WGS sequence"/>
</dbReference>
<feature type="compositionally biased region" description="Low complexity" evidence="1">
    <location>
        <begin position="143"/>
        <end position="156"/>
    </location>
</feature>
<keyword evidence="4" id="KW-1185">Reference proteome</keyword>
<feature type="chain" id="PRO_5035268058" evidence="2">
    <location>
        <begin position="24"/>
        <end position="156"/>
    </location>
</feature>
<feature type="signal peptide" evidence="2">
    <location>
        <begin position="1"/>
        <end position="23"/>
    </location>
</feature>
<feature type="region of interest" description="Disordered" evidence="1">
    <location>
        <begin position="33"/>
        <end position="67"/>
    </location>
</feature>
<reference evidence="3" key="1">
    <citation type="submission" date="2022-01" db="UniProtKB">
        <authorList>
            <consortium name="EnsemblMetazoa"/>
        </authorList>
    </citation>
    <scope>IDENTIFICATION</scope>
</reference>
<sequence length="156" mass="17261">MELNRLHLFALLLSAICVISVKSFELSESALKTTESDISKETVSEETKENSNENAIEEQNEYEKKGLKPVVEPPFIKTFISSLCGFGACNPKPKMDSTTNYPQSEITTGSMESSESKETSEPPKQEGTEKYTVYTPDETILGETTSESPPSEFTTE</sequence>
<dbReference type="KEGG" id="clec:106673362"/>
<evidence type="ECO:0000313" key="4">
    <source>
        <dbReference type="Proteomes" id="UP000494040"/>
    </source>
</evidence>
<gene>
    <name evidence="3" type="primary">106673362</name>
</gene>